<dbReference type="Gene3D" id="3.30.365.10">
    <property type="entry name" value="Aldehyde oxidase/xanthine dehydrogenase, molybdopterin binding domain"/>
    <property type="match status" value="2"/>
</dbReference>
<evidence type="ECO:0008006" key="4">
    <source>
        <dbReference type="Google" id="ProtNLM"/>
    </source>
</evidence>
<evidence type="ECO:0000313" key="3">
    <source>
        <dbReference type="EMBL" id="SVD85666.1"/>
    </source>
</evidence>
<dbReference type="Pfam" id="PF02738">
    <property type="entry name" value="MoCoBD_1"/>
    <property type="match status" value="1"/>
</dbReference>
<sequence length="262" mass="27830">PTKHKLRATLSDGGRIVALEHRQSSGDVLFSELPEIAASVVGSDFGATRGMDPIYDIPHVSLYSHRAKLPVSTSSWRGLGLLANTFATESFIDELAAIAGKDPLHFRMEHLEGKLGNRVRTVLERVAQLASWPGTPNNGSAMGIACCIDYGTIVAEIAQVTVSDGRIRVPRVWAVMDCGMVVNPDGAASQVEGNIIWGLSSALKETIVFKEGRPTASNFGGYPLLRIDEAPEIVVDLMPSDRPPQGVGEPAIGPVPAALANA</sequence>
<dbReference type="InterPro" id="IPR037165">
    <property type="entry name" value="AldOxase/xan_DH_Mopterin-bd_sf"/>
</dbReference>
<dbReference type="EMBL" id="UINC01177827">
    <property type="protein sequence ID" value="SVD85666.1"/>
    <property type="molecule type" value="Genomic_DNA"/>
</dbReference>
<evidence type="ECO:0000259" key="1">
    <source>
        <dbReference type="Pfam" id="PF02738"/>
    </source>
</evidence>
<name>A0A382YQU0_9ZZZZ</name>
<dbReference type="GO" id="GO:0016491">
    <property type="term" value="F:oxidoreductase activity"/>
    <property type="evidence" value="ECO:0007669"/>
    <property type="project" value="InterPro"/>
</dbReference>
<evidence type="ECO:0000259" key="2">
    <source>
        <dbReference type="Pfam" id="PF20256"/>
    </source>
</evidence>
<dbReference type="InterPro" id="IPR008274">
    <property type="entry name" value="AldOxase/xan_DH_MoCoBD1"/>
</dbReference>
<dbReference type="PANTHER" id="PTHR47495">
    <property type="entry name" value="ALDEHYDE DEHYDROGENASE"/>
    <property type="match status" value="1"/>
</dbReference>
<dbReference type="PANTHER" id="PTHR47495:SF2">
    <property type="entry name" value="ALDEHYDE DEHYDROGENASE"/>
    <property type="match status" value="1"/>
</dbReference>
<organism evidence="3">
    <name type="scientific">marine metagenome</name>
    <dbReference type="NCBI Taxonomy" id="408172"/>
    <lineage>
        <taxon>unclassified sequences</taxon>
        <taxon>metagenomes</taxon>
        <taxon>ecological metagenomes</taxon>
    </lineage>
</organism>
<feature type="non-terminal residue" evidence="3">
    <location>
        <position position="1"/>
    </location>
</feature>
<feature type="domain" description="Aldehyde oxidase/xanthine dehydrogenase second molybdopterin binding" evidence="2">
    <location>
        <begin position="147"/>
        <end position="231"/>
    </location>
</feature>
<dbReference type="Pfam" id="PF20256">
    <property type="entry name" value="MoCoBD_2"/>
    <property type="match status" value="1"/>
</dbReference>
<feature type="non-terminal residue" evidence="3">
    <location>
        <position position="262"/>
    </location>
</feature>
<reference evidence="3" key="1">
    <citation type="submission" date="2018-05" db="EMBL/GenBank/DDBJ databases">
        <authorList>
            <person name="Lanie J.A."/>
            <person name="Ng W.-L."/>
            <person name="Kazmierczak K.M."/>
            <person name="Andrzejewski T.M."/>
            <person name="Davidsen T.M."/>
            <person name="Wayne K.J."/>
            <person name="Tettelin H."/>
            <person name="Glass J.I."/>
            <person name="Rusch D."/>
            <person name="Podicherti R."/>
            <person name="Tsui H.-C.T."/>
            <person name="Winkler M.E."/>
        </authorList>
    </citation>
    <scope>NUCLEOTIDE SEQUENCE</scope>
</reference>
<gene>
    <name evidence="3" type="ORF">METZ01_LOCUS438520</name>
</gene>
<dbReference type="SUPFAM" id="SSF56003">
    <property type="entry name" value="Molybdenum cofactor-binding domain"/>
    <property type="match status" value="1"/>
</dbReference>
<proteinExistence type="predicted"/>
<dbReference type="InterPro" id="IPR052516">
    <property type="entry name" value="N-heterocyclic_Hydroxylase"/>
</dbReference>
<accession>A0A382YQU0</accession>
<protein>
    <recommendedName>
        <fullName evidence="4">Aldehyde oxidase/xanthine dehydrogenase second molybdopterin binding domain-containing protein</fullName>
    </recommendedName>
</protein>
<dbReference type="AlphaFoldDB" id="A0A382YQU0"/>
<feature type="domain" description="Aldehyde oxidase/xanthine dehydrogenase first molybdopterin binding" evidence="1">
    <location>
        <begin position="2"/>
        <end position="109"/>
    </location>
</feature>
<dbReference type="InterPro" id="IPR046867">
    <property type="entry name" value="AldOxase/xan_DH_MoCoBD2"/>
</dbReference>